<dbReference type="InterPro" id="IPR041426">
    <property type="entry name" value="Mos1_HTH"/>
</dbReference>
<dbReference type="EMBL" id="WUAV01000005">
    <property type="protein sequence ID" value="KAF1754490.1"/>
    <property type="molecule type" value="Genomic_DNA"/>
</dbReference>
<dbReference type="Pfam" id="PF17906">
    <property type="entry name" value="HTH_48"/>
    <property type="match status" value="1"/>
</dbReference>
<protein>
    <recommendedName>
        <fullName evidence="5">F-box domain-containing protein</fullName>
    </recommendedName>
</protein>
<accession>A0A6A5GH30</accession>
<dbReference type="Pfam" id="PF01827">
    <property type="entry name" value="FTH"/>
    <property type="match status" value="1"/>
</dbReference>
<dbReference type="Proteomes" id="UP000483820">
    <property type="component" value="Chromosome V"/>
</dbReference>
<evidence type="ECO:0000313" key="4">
    <source>
        <dbReference type="Proteomes" id="UP000483820"/>
    </source>
</evidence>
<dbReference type="GeneID" id="78777083"/>
<dbReference type="AlphaFoldDB" id="A0A6A5GH30"/>
<feature type="domain" description="Mos1 transposase HTH" evidence="2">
    <location>
        <begin position="39"/>
        <end position="68"/>
    </location>
</feature>
<organism evidence="3 4">
    <name type="scientific">Caenorhabditis remanei</name>
    <name type="common">Caenorhabditis vulgaris</name>
    <dbReference type="NCBI Taxonomy" id="31234"/>
    <lineage>
        <taxon>Eukaryota</taxon>
        <taxon>Metazoa</taxon>
        <taxon>Ecdysozoa</taxon>
        <taxon>Nematoda</taxon>
        <taxon>Chromadorea</taxon>
        <taxon>Rhabditida</taxon>
        <taxon>Rhabditina</taxon>
        <taxon>Rhabditomorpha</taxon>
        <taxon>Rhabditoidea</taxon>
        <taxon>Rhabditidae</taxon>
        <taxon>Peloderinae</taxon>
        <taxon>Caenorhabditis</taxon>
    </lineage>
</organism>
<dbReference type="CTD" id="78777083"/>
<gene>
    <name evidence="3" type="ORF">GCK72_021053</name>
</gene>
<evidence type="ECO:0000259" key="1">
    <source>
        <dbReference type="Pfam" id="PF01827"/>
    </source>
</evidence>
<evidence type="ECO:0008006" key="5">
    <source>
        <dbReference type="Google" id="ProtNLM"/>
    </source>
</evidence>
<sequence length="315" mass="38025">MSETDEEDLLSIRRSVLEAFKEVRFRINHYPELWRKVTFESHQELCEGMGDDYINYPEFEFWFSRFLRRDFDLDYDFSSRSFTDLPLDIFEKIAVNLELDDRNPLPLVIRILKTQNLQLEKLKIEETDEFWNKFIKELDESNLKFHVRRFETPFTHYRTPRVDLHYLIPGVLEYISLFIRDPSFEEIHEIVESEQCKAAKMITFHSNVYPSAFPLECLLNCRRFTLYLGGPPCKSIKAKFIDDLLEAAQVELCYFSIFNDWPFGKLAHIEEYFNERYVINPNDPNQLHRHRIPGSEEFYEMELNRGMIRIERRKQ</sequence>
<dbReference type="RefSeq" id="XP_053582893.1">
    <property type="nucleotide sequence ID" value="XM_053733980.1"/>
</dbReference>
<dbReference type="KEGG" id="crq:GCK72_021053"/>
<dbReference type="InterPro" id="IPR002900">
    <property type="entry name" value="DUF38/FTH_CAE_spp"/>
</dbReference>
<feature type="domain" description="DUF38" evidence="1">
    <location>
        <begin position="132"/>
        <end position="258"/>
    </location>
</feature>
<comment type="caution">
    <text evidence="3">The sequence shown here is derived from an EMBL/GenBank/DDBJ whole genome shotgun (WGS) entry which is preliminary data.</text>
</comment>
<reference evidence="3 4" key="1">
    <citation type="submission" date="2019-12" db="EMBL/GenBank/DDBJ databases">
        <title>Chromosome-level assembly of the Caenorhabditis remanei genome.</title>
        <authorList>
            <person name="Teterina A.A."/>
            <person name="Willis J.H."/>
            <person name="Phillips P.C."/>
        </authorList>
    </citation>
    <scope>NUCLEOTIDE SEQUENCE [LARGE SCALE GENOMIC DNA]</scope>
    <source>
        <strain evidence="3 4">PX506</strain>
        <tissue evidence="3">Whole organism</tissue>
    </source>
</reference>
<evidence type="ECO:0000313" key="3">
    <source>
        <dbReference type="EMBL" id="KAF1754490.1"/>
    </source>
</evidence>
<proteinExistence type="predicted"/>
<evidence type="ECO:0000259" key="2">
    <source>
        <dbReference type="Pfam" id="PF17906"/>
    </source>
</evidence>
<name>A0A6A5GH30_CAERE</name>